<feature type="repeat" description="WD" evidence="7">
    <location>
        <begin position="380"/>
        <end position="422"/>
    </location>
</feature>
<keyword evidence="2 6" id="KW-0698">rRNA processing</keyword>
<dbReference type="InterPro" id="IPR020472">
    <property type="entry name" value="WD40_PAC1"/>
</dbReference>
<dbReference type="PANTHER" id="PTHR19855">
    <property type="entry name" value="WD40 REPEAT PROTEIN 12, 37"/>
    <property type="match status" value="1"/>
</dbReference>
<dbReference type="InterPro" id="IPR028599">
    <property type="entry name" value="WDR12/Ytm1"/>
</dbReference>
<keyword evidence="11" id="KW-1185">Reference proteome</keyword>
<sequence length="470" mass="50102">MASSLNAMNGDASGSGNVSHAVVFSTQTQFPLPSQKYMIPANWKRYQLSQLVNKALSLAQPVPFDFLVRGEILRTTLGEWCTQHGVGEEETLEIEYIQSVLPPQRMADIPHEDWVSSVICRLQGHFLTASYDGHLRVFNYSQSPVLSKRLHSAPITSICLVPSSSREDSGSSLNEIVASASHDLSAQLTRLSLSASSGESSASLRAQPLATLHLHTAPLSSIAASTSGTHILTSSWDGLIGLWDTSIPASDEVAADDVPGGDRKSKRRKLADGAEENRPKRKAPIAVLKSHTARVSKVVFGSAGPNLTAYSCGFDSTVRTWDVESGVCTNTITSPEKPFLDIAVTEDGNTAYTASTDRSITVYDIRASTSAASLSPLVGSLMHVATPSCLALSPSKTQQIVSGAYDGVARIWDIRSMKSAVASFKAWEGKGAADSKKILGVDWANGVVGIGGELGFEVWRVGNEQNVVAT</sequence>
<proteinExistence type="inferred from homology"/>
<comment type="function">
    <text evidence="6">Component of the NOP7 complex, which is required for maturation of the 25S and 5.8S ribosomal RNAs and formation of the 60S ribosome.</text>
</comment>
<dbReference type="Proteomes" id="UP001556367">
    <property type="component" value="Unassembled WGS sequence"/>
</dbReference>
<dbReference type="PROSITE" id="PS50294">
    <property type="entry name" value="WD_REPEATS_REGION"/>
    <property type="match status" value="1"/>
</dbReference>
<accession>A0ABR3ISA3</accession>
<dbReference type="HAMAP" id="MF_03029">
    <property type="entry name" value="WDR12"/>
    <property type="match status" value="1"/>
</dbReference>
<feature type="repeat" description="WD" evidence="7">
    <location>
        <begin position="288"/>
        <end position="331"/>
    </location>
</feature>
<reference evidence="11" key="1">
    <citation type="submission" date="2024-06" db="EMBL/GenBank/DDBJ databases">
        <title>Multi-omics analyses provide insights into the biosynthesis of the anticancer antibiotic pleurotin in Hohenbuehelia grisea.</title>
        <authorList>
            <person name="Weaver J.A."/>
            <person name="Alberti F."/>
        </authorList>
    </citation>
    <scope>NUCLEOTIDE SEQUENCE [LARGE SCALE GENOMIC DNA]</scope>
    <source>
        <strain evidence="11">T-177</strain>
    </source>
</reference>
<evidence type="ECO:0000256" key="8">
    <source>
        <dbReference type="SAM" id="MobiDB-lite"/>
    </source>
</evidence>
<evidence type="ECO:0000256" key="3">
    <source>
        <dbReference type="ARBA" id="ARBA00022574"/>
    </source>
</evidence>
<evidence type="ECO:0000256" key="6">
    <source>
        <dbReference type="HAMAP-Rule" id="MF_03029"/>
    </source>
</evidence>
<comment type="caution">
    <text evidence="10">The sequence shown here is derived from an EMBL/GenBank/DDBJ whole genome shotgun (WGS) entry which is preliminary data.</text>
</comment>
<feature type="domain" description="NLE" evidence="9">
    <location>
        <begin position="23"/>
        <end position="80"/>
    </location>
</feature>
<evidence type="ECO:0000256" key="7">
    <source>
        <dbReference type="PROSITE-ProRule" id="PRU00221"/>
    </source>
</evidence>
<dbReference type="PROSITE" id="PS50082">
    <property type="entry name" value="WD_REPEATS_2"/>
    <property type="match status" value="3"/>
</dbReference>
<keyword evidence="5 6" id="KW-0539">Nucleus</keyword>
<dbReference type="Pfam" id="PF08154">
    <property type="entry name" value="NLE"/>
    <property type="match status" value="1"/>
</dbReference>
<dbReference type="PANTHER" id="PTHR19855:SF11">
    <property type="entry name" value="RIBOSOME BIOGENESIS PROTEIN WDR12"/>
    <property type="match status" value="1"/>
</dbReference>
<dbReference type="Pfam" id="PF00400">
    <property type="entry name" value="WD40"/>
    <property type="match status" value="4"/>
</dbReference>
<dbReference type="InterPro" id="IPR019775">
    <property type="entry name" value="WD40_repeat_CS"/>
</dbReference>
<comment type="similarity">
    <text evidence="6">Belongs to the WD repeat WDR12/YTM1 family.</text>
</comment>
<dbReference type="InterPro" id="IPR012972">
    <property type="entry name" value="NLE"/>
</dbReference>
<evidence type="ECO:0000313" key="11">
    <source>
        <dbReference type="Proteomes" id="UP001556367"/>
    </source>
</evidence>
<gene>
    <name evidence="6" type="primary">YTM1</name>
    <name evidence="10" type="ORF">HGRIS_012431</name>
</gene>
<comment type="subunit">
    <text evidence="6">Component of the NOP7 complex, composed of ERB1, NOP7 and YTM1. Within the NOP7 complex ERB1 appears to interact directly with NOP7 and YTM1. The NOP7 complex also associates with the 66S pre-ribosome.</text>
</comment>
<evidence type="ECO:0000256" key="4">
    <source>
        <dbReference type="ARBA" id="ARBA00022737"/>
    </source>
</evidence>
<dbReference type="InterPro" id="IPR001680">
    <property type="entry name" value="WD40_rpt"/>
</dbReference>
<evidence type="ECO:0000256" key="1">
    <source>
        <dbReference type="ARBA" id="ARBA00022517"/>
    </source>
</evidence>
<dbReference type="InterPro" id="IPR036322">
    <property type="entry name" value="WD40_repeat_dom_sf"/>
</dbReference>
<dbReference type="SMART" id="SM00320">
    <property type="entry name" value="WD40"/>
    <property type="match status" value="6"/>
</dbReference>
<keyword evidence="3 7" id="KW-0853">WD repeat</keyword>
<dbReference type="EMBL" id="JASNQZ010000015">
    <property type="protein sequence ID" value="KAL0946168.1"/>
    <property type="molecule type" value="Genomic_DNA"/>
</dbReference>
<keyword evidence="4" id="KW-0677">Repeat</keyword>
<keyword evidence="1 6" id="KW-0690">Ribosome biogenesis</keyword>
<dbReference type="PROSITE" id="PS00678">
    <property type="entry name" value="WD_REPEATS_1"/>
    <property type="match status" value="2"/>
</dbReference>
<evidence type="ECO:0000313" key="10">
    <source>
        <dbReference type="EMBL" id="KAL0946168.1"/>
    </source>
</evidence>
<dbReference type="SUPFAM" id="SSF50978">
    <property type="entry name" value="WD40 repeat-like"/>
    <property type="match status" value="1"/>
</dbReference>
<evidence type="ECO:0000256" key="5">
    <source>
        <dbReference type="ARBA" id="ARBA00023242"/>
    </source>
</evidence>
<feature type="repeat" description="WD" evidence="7">
    <location>
        <begin position="212"/>
        <end position="244"/>
    </location>
</feature>
<evidence type="ECO:0000256" key="2">
    <source>
        <dbReference type="ARBA" id="ARBA00022552"/>
    </source>
</evidence>
<dbReference type="Gene3D" id="2.130.10.10">
    <property type="entry name" value="YVTN repeat-like/Quinoprotein amine dehydrogenase"/>
    <property type="match status" value="1"/>
</dbReference>
<dbReference type="InterPro" id="IPR015943">
    <property type="entry name" value="WD40/YVTN_repeat-like_dom_sf"/>
</dbReference>
<name>A0ABR3ISA3_9AGAR</name>
<protein>
    <recommendedName>
        <fullName evidence="6">Ribosome biogenesis protein YTM1</fullName>
    </recommendedName>
</protein>
<feature type="region of interest" description="Disordered" evidence="8">
    <location>
        <begin position="252"/>
        <end position="281"/>
    </location>
</feature>
<comment type="subcellular location">
    <subcellularLocation>
        <location evidence="6">Nucleus</location>
        <location evidence="6">Nucleolus</location>
    </subcellularLocation>
    <subcellularLocation>
        <location evidence="6">Nucleus</location>
        <location evidence="6">Nucleoplasm</location>
    </subcellularLocation>
</comment>
<organism evidence="10 11">
    <name type="scientific">Hohenbuehelia grisea</name>
    <dbReference type="NCBI Taxonomy" id="104357"/>
    <lineage>
        <taxon>Eukaryota</taxon>
        <taxon>Fungi</taxon>
        <taxon>Dikarya</taxon>
        <taxon>Basidiomycota</taxon>
        <taxon>Agaricomycotina</taxon>
        <taxon>Agaricomycetes</taxon>
        <taxon>Agaricomycetidae</taxon>
        <taxon>Agaricales</taxon>
        <taxon>Pleurotineae</taxon>
        <taxon>Pleurotaceae</taxon>
        <taxon>Hohenbuehelia</taxon>
    </lineage>
</organism>
<dbReference type="PRINTS" id="PR00320">
    <property type="entry name" value="GPROTEINBRPT"/>
</dbReference>
<evidence type="ECO:0000259" key="9">
    <source>
        <dbReference type="Pfam" id="PF08154"/>
    </source>
</evidence>